<dbReference type="RefSeq" id="WP_219317939.1">
    <property type="nucleotide sequence ID" value="NZ_JAHWYN010000011.1"/>
</dbReference>
<reference evidence="1 2" key="1">
    <citation type="submission" date="2021-07" db="EMBL/GenBank/DDBJ databases">
        <title>Flavobacterium sp. nov. isolated from sediment on the Taihu Lake.</title>
        <authorList>
            <person name="Qu J.-H."/>
        </authorList>
    </citation>
    <scope>NUCLEOTIDE SEQUENCE [LARGE SCALE GENOMIC DNA]</scope>
    <source>
        <strain evidence="1 2">NAS39</strain>
    </source>
</reference>
<evidence type="ECO:0000313" key="1">
    <source>
        <dbReference type="EMBL" id="MBW4361438.1"/>
    </source>
</evidence>
<protein>
    <submittedName>
        <fullName evidence="1">LamG domain-containing protein</fullName>
    </submittedName>
</protein>
<proteinExistence type="predicted"/>
<comment type="caution">
    <text evidence="1">The sequence shown here is derived from an EMBL/GenBank/DDBJ whole genome shotgun (WGS) entry which is preliminary data.</text>
</comment>
<keyword evidence="2" id="KW-1185">Reference proteome</keyword>
<dbReference type="EMBL" id="JAHWYN010000011">
    <property type="protein sequence ID" value="MBW4361438.1"/>
    <property type="molecule type" value="Genomic_DNA"/>
</dbReference>
<sequence>MKINISMIKKAFGIVFVSIAFIGCQEMDRPTLGDYPKDQNPVGGPLKFYVPFDDNTTDPLKFAVDNIRAKFPNDNQFTQTDGITGKGAQGPADHIQKYITYSKPNDFAAEAKSFTIAFWEKHNGATKGAEYPFSLPSSNGHWSGGTMMLMFDGSEIKFVIVDKNMSDPWFVWNEAGLMASLTDNQWHHCAFVYDASTSAFTFYKDGVVVSTKMWTDHGNVNLDDSKVAGLRIGSGPGNTPNDWLSNNWLGSLDQFRMYATALTAIEVNQLVTGKL</sequence>
<accession>A0ABS6XXM1</accession>
<name>A0ABS6XXM1_9FLAO</name>
<dbReference type="Pfam" id="PF13385">
    <property type="entry name" value="Laminin_G_3"/>
    <property type="match status" value="1"/>
</dbReference>
<gene>
    <name evidence="1" type="ORF">KZH69_13175</name>
</gene>
<dbReference type="PROSITE" id="PS51257">
    <property type="entry name" value="PROKAR_LIPOPROTEIN"/>
    <property type="match status" value="1"/>
</dbReference>
<dbReference type="Proteomes" id="UP000812031">
    <property type="component" value="Unassembled WGS sequence"/>
</dbReference>
<evidence type="ECO:0000313" key="2">
    <source>
        <dbReference type="Proteomes" id="UP000812031"/>
    </source>
</evidence>
<organism evidence="1 2">
    <name type="scientific">Flavobacterium taihuense</name>
    <dbReference type="NCBI Taxonomy" id="2857508"/>
    <lineage>
        <taxon>Bacteria</taxon>
        <taxon>Pseudomonadati</taxon>
        <taxon>Bacteroidota</taxon>
        <taxon>Flavobacteriia</taxon>
        <taxon>Flavobacteriales</taxon>
        <taxon>Flavobacteriaceae</taxon>
        <taxon>Flavobacterium</taxon>
    </lineage>
</organism>